<keyword evidence="2" id="KW-0812">Transmembrane</keyword>
<evidence type="ECO:0000256" key="2">
    <source>
        <dbReference type="SAM" id="Phobius"/>
    </source>
</evidence>
<sequence length="135" mass="14711">MKGKKRNKNKKKKKKKKQPSNIISGLFSGTTIMISSIFKGVAGLVVEPYKGAKSEGVKGATLGVGKGILGLICKPIAGSIDLVTYTTRGIGNTPGTIFVGAKKIFKKKRKCVKLQHEYPDICPYIPEEEDEEEEK</sequence>
<dbReference type="EMBL" id="HBII01001473">
    <property type="protein sequence ID" value="CAE0341747.1"/>
    <property type="molecule type" value="Transcribed_RNA"/>
</dbReference>
<accession>A0A7S3J189</accession>
<dbReference type="GO" id="GO:0045053">
    <property type="term" value="P:protein retention in Golgi apparatus"/>
    <property type="evidence" value="ECO:0007669"/>
    <property type="project" value="TreeGrafter"/>
</dbReference>
<evidence type="ECO:0000256" key="1">
    <source>
        <dbReference type="ARBA" id="ARBA00006545"/>
    </source>
</evidence>
<keyword evidence="2" id="KW-1133">Transmembrane helix</keyword>
<dbReference type="PANTHER" id="PTHR16166:SF93">
    <property type="entry name" value="INTERMEMBRANE LIPID TRANSFER PROTEIN VPS13"/>
    <property type="match status" value="1"/>
</dbReference>
<proteinExistence type="inferred from homology"/>
<organism evidence="3">
    <name type="scientific">Euplotes harpa</name>
    <dbReference type="NCBI Taxonomy" id="151035"/>
    <lineage>
        <taxon>Eukaryota</taxon>
        <taxon>Sar</taxon>
        <taxon>Alveolata</taxon>
        <taxon>Ciliophora</taxon>
        <taxon>Intramacronucleata</taxon>
        <taxon>Spirotrichea</taxon>
        <taxon>Hypotrichia</taxon>
        <taxon>Euplotida</taxon>
        <taxon>Euplotidae</taxon>
        <taxon>Euplotes</taxon>
    </lineage>
</organism>
<dbReference type="AlphaFoldDB" id="A0A7S3J189"/>
<dbReference type="GO" id="GO:0006623">
    <property type="term" value="P:protein targeting to vacuole"/>
    <property type="evidence" value="ECO:0007669"/>
    <property type="project" value="TreeGrafter"/>
</dbReference>
<dbReference type="InterPro" id="IPR026847">
    <property type="entry name" value="VPS13"/>
</dbReference>
<comment type="similarity">
    <text evidence="1">Belongs to the VPS13 family.</text>
</comment>
<keyword evidence="2" id="KW-0472">Membrane</keyword>
<reference evidence="3" key="1">
    <citation type="submission" date="2021-01" db="EMBL/GenBank/DDBJ databases">
        <authorList>
            <person name="Corre E."/>
            <person name="Pelletier E."/>
            <person name="Niang G."/>
            <person name="Scheremetjew M."/>
            <person name="Finn R."/>
            <person name="Kale V."/>
            <person name="Holt S."/>
            <person name="Cochrane G."/>
            <person name="Meng A."/>
            <person name="Brown T."/>
            <person name="Cohen L."/>
        </authorList>
    </citation>
    <scope>NUCLEOTIDE SEQUENCE</scope>
    <source>
        <strain evidence="3">FSP1.4</strain>
    </source>
</reference>
<gene>
    <name evidence="3" type="ORF">EHAR0213_LOCUS654</name>
</gene>
<feature type="transmembrane region" description="Helical" evidence="2">
    <location>
        <begin position="21"/>
        <end position="46"/>
    </location>
</feature>
<evidence type="ECO:0000313" key="3">
    <source>
        <dbReference type="EMBL" id="CAE0341747.1"/>
    </source>
</evidence>
<protein>
    <submittedName>
        <fullName evidence="3">Uncharacterized protein</fullName>
    </submittedName>
</protein>
<name>A0A7S3J189_9SPIT</name>
<dbReference type="PANTHER" id="PTHR16166">
    <property type="entry name" value="VACUOLAR PROTEIN SORTING-ASSOCIATED PROTEIN VPS13"/>
    <property type="match status" value="1"/>
</dbReference>